<keyword evidence="2" id="KW-1185">Reference proteome</keyword>
<evidence type="ECO:0000313" key="1">
    <source>
        <dbReference type="EMBL" id="MDR6376081.1"/>
    </source>
</evidence>
<accession>A0ABU1KYN4</accession>
<dbReference type="EMBL" id="JAVDQN010000002">
    <property type="protein sequence ID" value="MDR6376081.1"/>
    <property type="molecule type" value="Genomic_DNA"/>
</dbReference>
<evidence type="ECO:0000313" key="2">
    <source>
        <dbReference type="Proteomes" id="UP001185254"/>
    </source>
</evidence>
<comment type="caution">
    <text evidence="1">The sequence shown here is derived from an EMBL/GenBank/DDBJ whole genome shotgun (WGS) entry which is preliminary data.</text>
</comment>
<dbReference type="Proteomes" id="UP001185254">
    <property type="component" value="Unassembled WGS sequence"/>
</dbReference>
<gene>
    <name evidence="1" type="ORF">J2776_002781</name>
</gene>
<organism evidence="1 2">
    <name type="scientific">Paraburkholderia caledonica</name>
    <dbReference type="NCBI Taxonomy" id="134536"/>
    <lineage>
        <taxon>Bacteria</taxon>
        <taxon>Pseudomonadati</taxon>
        <taxon>Pseudomonadota</taxon>
        <taxon>Betaproteobacteria</taxon>
        <taxon>Burkholderiales</taxon>
        <taxon>Burkholderiaceae</taxon>
        <taxon>Paraburkholderia</taxon>
    </lineage>
</organism>
<sequence>MKATTIGIDLAKNVFQLHGVDGHGKVVLKKQMKREQTACRTRVARTCSGRQIL</sequence>
<reference evidence="1 2" key="1">
    <citation type="submission" date="2023-07" db="EMBL/GenBank/DDBJ databases">
        <title>Sorghum-associated microbial communities from plants grown in Nebraska, USA.</title>
        <authorList>
            <person name="Schachtman D."/>
        </authorList>
    </citation>
    <scope>NUCLEOTIDE SEQUENCE [LARGE SCALE GENOMIC DNA]</scope>
    <source>
        <strain evidence="1 2">DS1039</strain>
    </source>
</reference>
<name>A0ABU1KYN4_9BURK</name>
<proteinExistence type="predicted"/>
<evidence type="ECO:0008006" key="3">
    <source>
        <dbReference type="Google" id="ProtNLM"/>
    </source>
</evidence>
<protein>
    <recommendedName>
        <fullName evidence="3">IS110 family transposase</fullName>
    </recommendedName>
</protein>